<evidence type="ECO:0000313" key="2">
    <source>
        <dbReference type="Proteomes" id="UP000249260"/>
    </source>
</evidence>
<accession>A0A328TZN4</accession>
<name>A0A328TZN4_9BACL</name>
<dbReference type="Proteomes" id="UP000249260">
    <property type="component" value="Unassembled WGS sequence"/>
</dbReference>
<dbReference type="OrthoDB" id="2623531at2"/>
<dbReference type="RefSeq" id="WP_112883506.1">
    <property type="nucleotide sequence ID" value="NZ_QLUW01000003.1"/>
</dbReference>
<keyword evidence="2" id="KW-1185">Reference proteome</keyword>
<evidence type="ECO:0000313" key="1">
    <source>
        <dbReference type="EMBL" id="RAP75242.1"/>
    </source>
</evidence>
<organism evidence="1 2">
    <name type="scientific">Paenibacillus montanisoli</name>
    <dbReference type="NCBI Taxonomy" id="2081970"/>
    <lineage>
        <taxon>Bacteria</taxon>
        <taxon>Bacillati</taxon>
        <taxon>Bacillota</taxon>
        <taxon>Bacilli</taxon>
        <taxon>Bacillales</taxon>
        <taxon>Paenibacillaceae</taxon>
        <taxon>Paenibacillus</taxon>
    </lineage>
</organism>
<sequence>MAANADRNAKRYYKSGQSVPLDGMYGDMWGGWLPLMQGDLFPSHPTMGASKWSYEGPLATGLPELRKGSQRLRK</sequence>
<proteinExistence type="predicted"/>
<dbReference type="EMBL" id="QLUW01000003">
    <property type="protein sequence ID" value="RAP75242.1"/>
    <property type="molecule type" value="Genomic_DNA"/>
</dbReference>
<protein>
    <submittedName>
        <fullName evidence="1">Uncharacterized protein</fullName>
    </submittedName>
</protein>
<comment type="caution">
    <text evidence="1">The sequence shown here is derived from an EMBL/GenBank/DDBJ whole genome shotgun (WGS) entry which is preliminary data.</text>
</comment>
<dbReference type="AlphaFoldDB" id="A0A328TZN4"/>
<gene>
    <name evidence="1" type="ORF">DL346_17870</name>
</gene>
<reference evidence="1 2" key="1">
    <citation type="submission" date="2018-06" db="EMBL/GenBank/DDBJ databases">
        <title>Paenibacillus montanisoli sp. nov., isolated from mountain area soil.</title>
        <authorList>
            <person name="Wu M."/>
        </authorList>
    </citation>
    <scope>NUCLEOTIDE SEQUENCE [LARGE SCALE GENOMIC DNA]</scope>
    <source>
        <strain evidence="1 2">RA17</strain>
    </source>
</reference>